<dbReference type="RefSeq" id="WP_131016568.1">
    <property type="nucleotide sequence ID" value="NZ_SIRE01000021.1"/>
</dbReference>
<dbReference type="OrthoDB" id="833750at2"/>
<feature type="signal peptide" evidence="1">
    <location>
        <begin position="1"/>
        <end position="33"/>
    </location>
</feature>
<organism evidence="3 4">
    <name type="scientific">Paenibacillus thalictri</name>
    <dbReference type="NCBI Taxonomy" id="2527873"/>
    <lineage>
        <taxon>Bacteria</taxon>
        <taxon>Bacillati</taxon>
        <taxon>Bacillota</taxon>
        <taxon>Bacilli</taxon>
        <taxon>Bacillales</taxon>
        <taxon>Paenibacillaceae</taxon>
        <taxon>Paenibacillus</taxon>
    </lineage>
</organism>
<sequence length="527" mass="56352">MSIQKKVKITLCAWLVFAAMTCGLLPVAESAPAYTVTTNLVADSLSLASGYAWVQPRSTAIEPGAASRKQLMTVVKRTVTGTDAMFGIGFMTSADDGATWSALTELPYARRMMPNGYMGIMASAVPVYHPPSGKVIVFGNIVCYNSSGVIAGTRYPAYTVYDPVTDTWAPDYTVITAYENYNPTGAYPFVKPDGTILWPMMLGGVQIATATFDGTALSITNMGPVVANSGTGGEAHLTYYGGQYYLAIRDTTTANRIAASSDGVNFASAVNVKWEDGTSVQSVDTQMRWVTHSGGLFLVYTRVDSSNTGIFRNRAPLWMSELNTSTLRLVKSSEHIVMPISPGKDDLGNFGAAAASRDTSLITSAEWQRTSTSKNRIYVTRIAWSAPNNTVPIVVDNTDPGFSANAPWVASTIVAGYLGANYVTDGTSGADTSARWAAWTPTLTTAGNYRIYMRWTTATNRPDAAPLRIVHDGGTDTSVTVNQQTNNGKWVLLGTYSLTPASAPNVKILATDNGYTVADAVKFELAP</sequence>
<accession>A0A4Q9DJ06</accession>
<proteinExistence type="predicted"/>
<evidence type="ECO:0000313" key="4">
    <source>
        <dbReference type="Proteomes" id="UP000293142"/>
    </source>
</evidence>
<name>A0A4Q9DJ06_9BACL</name>
<evidence type="ECO:0000259" key="2">
    <source>
        <dbReference type="Pfam" id="PF25275"/>
    </source>
</evidence>
<reference evidence="3 4" key="1">
    <citation type="submission" date="2019-02" db="EMBL/GenBank/DDBJ databases">
        <title>Paenibacillus sp. nov., isolated from surface-sterilized tissue of Thalictrum simplex L.</title>
        <authorList>
            <person name="Tuo L."/>
        </authorList>
    </citation>
    <scope>NUCLEOTIDE SEQUENCE [LARGE SCALE GENOMIC DNA]</scope>
    <source>
        <strain evidence="3 4">N2SHLJ1</strain>
    </source>
</reference>
<dbReference type="EMBL" id="SIRE01000021">
    <property type="protein sequence ID" value="TBL73329.1"/>
    <property type="molecule type" value="Genomic_DNA"/>
</dbReference>
<evidence type="ECO:0000313" key="3">
    <source>
        <dbReference type="EMBL" id="TBL73329.1"/>
    </source>
</evidence>
<keyword evidence="4" id="KW-1185">Reference proteome</keyword>
<dbReference type="SUPFAM" id="SSF50939">
    <property type="entry name" value="Sialidases"/>
    <property type="match status" value="1"/>
</dbReference>
<dbReference type="InterPro" id="IPR033803">
    <property type="entry name" value="CBD-like_Golvesin-Xly"/>
</dbReference>
<feature type="domain" description="Golvesin/Xly CBD-like" evidence="2">
    <location>
        <begin position="393"/>
        <end position="524"/>
    </location>
</feature>
<feature type="chain" id="PRO_5020706145" description="Golvesin/Xly CBD-like domain-containing protein" evidence="1">
    <location>
        <begin position="34"/>
        <end position="527"/>
    </location>
</feature>
<evidence type="ECO:0000256" key="1">
    <source>
        <dbReference type="SAM" id="SignalP"/>
    </source>
</evidence>
<dbReference type="InterPro" id="IPR036278">
    <property type="entry name" value="Sialidase_sf"/>
</dbReference>
<dbReference type="AlphaFoldDB" id="A0A4Q9DJ06"/>
<dbReference type="Proteomes" id="UP000293142">
    <property type="component" value="Unassembled WGS sequence"/>
</dbReference>
<protein>
    <recommendedName>
        <fullName evidence="2">Golvesin/Xly CBD-like domain-containing protein</fullName>
    </recommendedName>
</protein>
<dbReference type="Pfam" id="PF25275">
    <property type="entry name" value="Golvesin_C"/>
    <property type="match status" value="1"/>
</dbReference>
<keyword evidence="1" id="KW-0732">Signal</keyword>
<gene>
    <name evidence="3" type="ORF">EYB31_27005</name>
</gene>
<comment type="caution">
    <text evidence="3">The sequence shown here is derived from an EMBL/GenBank/DDBJ whole genome shotgun (WGS) entry which is preliminary data.</text>
</comment>